<reference evidence="1 2" key="1">
    <citation type="journal article" date="2018" name="Nat. Ecol. Evol.">
        <title>Pezizomycetes genomes reveal the molecular basis of ectomycorrhizal truffle lifestyle.</title>
        <authorList>
            <person name="Murat C."/>
            <person name="Payen T."/>
            <person name="Noel B."/>
            <person name="Kuo A."/>
            <person name="Morin E."/>
            <person name="Chen J."/>
            <person name="Kohler A."/>
            <person name="Krizsan K."/>
            <person name="Balestrini R."/>
            <person name="Da Silva C."/>
            <person name="Montanini B."/>
            <person name="Hainaut M."/>
            <person name="Levati E."/>
            <person name="Barry K.W."/>
            <person name="Belfiori B."/>
            <person name="Cichocki N."/>
            <person name="Clum A."/>
            <person name="Dockter R.B."/>
            <person name="Fauchery L."/>
            <person name="Guy J."/>
            <person name="Iotti M."/>
            <person name="Le Tacon F."/>
            <person name="Lindquist E.A."/>
            <person name="Lipzen A."/>
            <person name="Malagnac F."/>
            <person name="Mello A."/>
            <person name="Molinier V."/>
            <person name="Miyauchi S."/>
            <person name="Poulain J."/>
            <person name="Riccioni C."/>
            <person name="Rubini A."/>
            <person name="Sitrit Y."/>
            <person name="Splivallo R."/>
            <person name="Traeger S."/>
            <person name="Wang M."/>
            <person name="Zifcakova L."/>
            <person name="Wipf D."/>
            <person name="Zambonelli A."/>
            <person name="Paolocci F."/>
            <person name="Nowrousian M."/>
            <person name="Ottonello S."/>
            <person name="Baldrian P."/>
            <person name="Spatafora J.W."/>
            <person name="Henrissat B."/>
            <person name="Nagy L.G."/>
            <person name="Aury J.M."/>
            <person name="Wincker P."/>
            <person name="Grigoriev I.V."/>
            <person name="Bonfante P."/>
            <person name="Martin F.M."/>
        </authorList>
    </citation>
    <scope>NUCLEOTIDE SEQUENCE [LARGE SCALE GENOMIC DNA]</scope>
    <source>
        <strain evidence="1 2">120613-1</strain>
    </source>
</reference>
<dbReference type="EMBL" id="ML120509">
    <property type="protein sequence ID" value="RPA90935.1"/>
    <property type="molecule type" value="Genomic_DNA"/>
</dbReference>
<evidence type="ECO:0000313" key="1">
    <source>
        <dbReference type="EMBL" id="RPA90935.1"/>
    </source>
</evidence>
<dbReference type="Proteomes" id="UP000276215">
    <property type="component" value="Unassembled WGS sequence"/>
</dbReference>
<protein>
    <submittedName>
        <fullName evidence="1">Uncharacterized protein</fullName>
    </submittedName>
</protein>
<gene>
    <name evidence="1" type="ORF">L873DRAFT_1573916</name>
</gene>
<feature type="non-terminal residue" evidence="1">
    <location>
        <position position="1"/>
    </location>
</feature>
<evidence type="ECO:0000313" key="2">
    <source>
        <dbReference type="Proteomes" id="UP000276215"/>
    </source>
</evidence>
<keyword evidence="2" id="KW-1185">Reference proteome</keyword>
<dbReference type="OrthoDB" id="5429860at2759"/>
<organism evidence="1 2">
    <name type="scientific">Choiromyces venosus 120613-1</name>
    <dbReference type="NCBI Taxonomy" id="1336337"/>
    <lineage>
        <taxon>Eukaryota</taxon>
        <taxon>Fungi</taxon>
        <taxon>Dikarya</taxon>
        <taxon>Ascomycota</taxon>
        <taxon>Pezizomycotina</taxon>
        <taxon>Pezizomycetes</taxon>
        <taxon>Pezizales</taxon>
        <taxon>Tuberaceae</taxon>
        <taxon>Choiromyces</taxon>
    </lineage>
</organism>
<dbReference type="AlphaFoldDB" id="A0A3N4IYL1"/>
<feature type="non-terminal residue" evidence="1">
    <location>
        <position position="55"/>
    </location>
</feature>
<accession>A0A3N4IYL1</accession>
<proteinExistence type="predicted"/>
<name>A0A3N4IYL1_9PEZI</name>
<sequence>ATHTGCSDFYKIEFLVAITSILAQAFKKSNLISSFHKTELISYNPCLVFSLLTEY</sequence>